<evidence type="ECO:0000256" key="3">
    <source>
        <dbReference type="ARBA" id="ARBA00022617"/>
    </source>
</evidence>
<comment type="similarity">
    <text evidence="8">Belongs to the DyP-type peroxidase family.</text>
</comment>
<evidence type="ECO:0000259" key="11">
    <source>
        <dbReference type="Pfam" id="PF04261"/>
    </source>
</evidence>
<dbReference type="KEGG" id="kfl:Kfla_4016"/>
<reference evidence="14" key="1">
    <citation type="submission" date="2009-09" db="EMBL/GenBank/DDBJ databases">
        <title>The complete genome of Kribbella flavida DSM 17836.</title>
        <authorList>
            <consortium name="US DOE Joint Genome Institute (JGI-PGF)"/>
            <person name="Lucas S."/>
            <person name="Copeland A."/>
            <person name="Lapidus A."/>
            <person name="Glavina del Rio T."/>
            <person name="Dalin E."/>
            <person name="Tice H."/>
            <person name="Bruce D."/>
            <person name="Goodwin L."/>
            <person name="Pitluck S."/>
            <person name="Kyrpides N."/>
            <person name="Mavromatis K."/>
            <person name="Ivanova N."/>
            <person name="Saunders E."/>
            <person name="Brettin T."/>
            <person name="Detter J.C."/>
            <person name="Han C."/>
            <person name="Larimer F."/>
            <person name="Land M."/>
            <person name="Hauser L."/>
            <person name="Markowitz V."/>
            <person name="Cheng J.-F."/>
            <person name="Hugenholtz P."/>
            <person name="Woyke T."/>
            <person name="Wu D."/>
            <person name="Pukall R."/>
            <person name="Klenk H.-P."/>
            <person name="Eisen J.A."/>
        </authorList>
    </citation>
    <scope>NUCLEOTIDE SEQUENCE [LARGE SCALE GENOMIC DNA]</scope>
    <source>
        <strain evidence="14">DSM 17836 / JCM 10339 / NBRC 14399</strain>
    </source>
</reference>
<keyword evidence="14" id="KW-1185">Reference proteome</keyword>
<evidence type="ECO:0000256" key="1">
    <source>
        <dbReference type="ARBA" id="ARBA00001970"/>
    </source>
</evidence>
<dbReference type="SUPFAM" id="SSF54909">
    <property type="entry name" value="Dimeric alpha+beta barrel"/>
    <property type="match status" value="1"/>
</dbReference>
<feature type="signal peptide" evidence="10">
    <location>
        <begin position="1"/>
        <end position="36"/>
    </location>
</feature>
<feature type="region of interest" description="Disordered" evidence="9">
    <location>
        <begin position="346"/>
        <end position="365"/>
    </location>
</feature>
<evidence type="ECO:0000313" key="14">
    <source>
        <dbReference type="Proteomes" id="UP000007967"/>
    </source>
</evidence>
<dbReference type="Pfam" id="PF20628">
    <property type="entry name" value="Dyp_perox_C"/>
    <property type="match status" value="1"/>
</dbReference>
<dbReference type="InterPro" id="IPR006311">
    <property type="entry name" value="TAT_signal"/>
</dbReference>
<feature type="domain" description="Dyp-type peroxidase N-terminal" evidence="11">
    <location>
        <begin position="60"/>
        <end position="210"/>
    </location>
</feature>
<feature type="region of interest" description="Disordered" evidence="9">
    <location>
        <begin position="219"/>
        <end position="238"/>
    </location>
</feature>
<feature type="domain" description="Dyp-type peroxidase C-terminal" evidence="12">
    <location>
        <begin position="220"/>
        <end position="418"/>
    </location>
</feature>
<keyword evidence="2 13" id="KW-0575">Peroxidase</keyword>
<dbReference type="EMBL" id="CP001736">
    <property type="protein sequence ID" value="ADB33065.1"/>
    <property type="molecule type" value="Genomic_DNA"/>
</dbReference>
<feature type="chain" id="PRO_5039065770" evidence="10">
    <location>
        <begin position="37"/>
        <end position="429"/>
    </location>
</feature>
<sequence length="429" mass="44737">MASDPSSHRFRPSRRALLTHGAAATAAAAVAGVAGAQLGSSDAAATATTDTVVPFHGEHQAGIVTEQQSNVVLAAFDVTTDQSGLRRLLDDLTALGAALSTGRPAPAREGRAGLAADSGIATGLAAARFSLTVGFGPGLFGGRFGLTAKRPRKLDPLPAFPGDTLDESRSGGDLVVQLCADDPQVLSHAFLQVRAVTVGKARLRWSDAGFLSRPADGHAPRNLLGLQDGTANPPPGPGRDRLVWADTAAEPAWMHGGTYLVFRRIRLRLPEWSLTPVDQQDQAVGRRADGSPLSAAPGADPSTPLDLVARDAAGGPAIPARAHVRQMHRFKLHRRSYNYDRGFDLPAASTHGEDPDGHGHGHGHAGHSGYDAGLLFLSFLQDPARQFVPAQQVLATADDLNRFLQTTGSSLFAIPGGVRAGESLADGLV</sequence>
<dbReference type="GO" id="GO:0046872">
    <property type="term" value="F:metal ion binding"/>
    <property type="evidence" value="ECO:0007669"/>
    <property type="project" value="UniProtKB-KW"/>
</dbReference>
<dbReference type="InterPro" id="IPR048328">
    <property type="entry name" value="Dyp_perox_C"/>
</dbReference>
<gene>
    <name evidence="13" type="ordered locus">Kfla_4016</name>
</gene>
<dbReference type="GO" id="GO:0004601">
    <property type="term" value="F:peroxidase activity"/>
    <property type="evidence" value="ECO:0007669"/>
    <property type="project" value="UniProtKB-KW"/>
</dbReference>
<dbReference type="HOGENOM" id="CLU_039488_2_0_11"/>
<reference evidence="13 14" key="2">
    <citation type="journal article" date="2010" name="Stand. Genomic Sci.">
        <title>Complete genome sequence of Kribbella flavida type strain (IFO 14399).</title>
        <authorList>
            <person name="Pukall R."/>
            <person name="Lapidus A."/>
            <person name="Glavina Del Rio T."/>
            <person name="Copeland A."/>
            <person name="Tice H."/>
            <person name="Cheng J.-F."/>
            <person name="Lucas S."/>
            <person name="Chen F."/>
            <person name="Nolan M."/>
            <person name="LaButti K."/>
            <person name="Pati A."/>
            <person name="Ivanova N."/>
            <person name="Mavrommatis K."/>
            <person name="Mikhailova N."/>
            <person name="Pitluck S."/>
            <person name="Bruce D."/>
            <person name="Goodwin L."/>
            <person name="Land M."/>
            <person name="Hauser L."/>
            <person name="Chang Y.-J."/>
            <person name="Jeffries C.D."/>
            <person name="Chen A."/>
            <person name="Palaniappan K."/>
            <person name="Chain P."/>
            <person name="Rohde M."/>
            <person name="Goeker M."/>
            <person name="Bristow J."/>
            <person name="Eisen J.A."/>
            <person name="Markowitz V."/>
            <person name="Hugenholtz P."/>
            <person name="Kyrpides N.C."/>
            <person name="Klenk H.-P."/>
            <person name="Brettin T."/>
        </authorList>
    </citation>
    <scope>NUCLEOTIDE SEQUENCE [LARGE SCALE GENOMIC DNA]</scope>
    <source>
        <strain evidence="14">DSM 17836 / JCM 10339 / NBRC 14399</strain>
    </source>
</reference>
<evidence type="ECO:0000313" key="13">
    <source>
        <dbReference type="EMBL" id="ADB33065.1"/>
    </source>
</evidence>
<name>D2PRB7_KRIFD</name>
<dbReference type="PROSITE" id="PS51404">
    <property type="entry name" value="DYP_PEROXIDASE"/>
    <property type="match status" value="1"/>
</dbReference>
<accession>D2PRB7</accession>
<dbReference type="STRING" id="479435.Kfla_4016"/>
<dbReference type="InterPro" id="IPR011008">
    <property type="entry name" value="Dimeric_a/b-barrel"/>
</dbReference>
<evidence type="ECO:0000256" key="10">
    <source>
        <dbReference type="SAM" id="SignalP"/>
    </source>
</evidence>
<dbReference type="GO" id="GO:0020037">
    <property type="term" value="F:heme binding"/>
    <property type="evidence" value="ECO:0007669"/>
    <property type="project" value="InterPro"/>
</dbReference>
<dbReference type="InterPro" id="IPR048327">
    <property type="entry name" value="Dyp_perox_N"/>
</dbReference>
<evidence type="ECO:0000256" key="5">
    <source>
        <dbReference type="ARBA" id="ARBA00022729"/>
    </source>
</evidence>
<dbReference type="OrthoDB" id="9781066at2"/>
<protein>
    <submittedName>
        <fullName evidence="13">Dyp-type peroxidase family</fullName>
    </submittedName>
</protein>
<keyword evidence="7" id="KW-0408">Iron</keyword>
<keyword evidence="6" id="KW-0560">Oxidoreductase</keyword>
<comment type="cofactor">
    <cofactor evidence="1">
        <name>heme b</name>
        <dbReference type="ChEBI" id="CHEBI:60344"/>
    </cofactor>
</comment>
<evidence type="ECO:0000256" key="2">
    <source>
        <dbReference type="ARBA" id="ARBA00022559"/>
    </source>
</evidence>
<organism evidence="13 14">
    <name type="scientific">Kribbella flavida (strain DSM 17836 / JCM 10339 / NBRC 14399)</name>
    <dbReference type="NCBI Taxonomy" id="479435"/>
    <lineage>
        <taxon>Bacteria</taxon>
        <taxon>Bacillati</taxon>
        <taxon>Actinomycetota</taxon>
        <taxon>Actinomycetes</taxon>
        <taxon>Propionibacteriales</taxon>
        <taxon>Kribbellaceae</taxon>
        <taxon>Kribbella</taxon>
    </lineage>
</organism>
<dbReference type="PANTHER" id="PTHR30521:SF4">
    <property type="entry name" value="DEFERROCHELATASE"/>
    <property type="match status" value="1"/>
</dbReference>
<evidence type="ECO:0000256" key="7">
    <source>
        <dbReference type="ARBA" id="ARBA00023004"/>
    </source>
</evidence>
<proteinExistence type="inferred from homology"/>
<dbReference type="Proteomes" id="UP000007967">
    <property type="component" value="Chromosome"/>
</dbReference>
<dbReference type="PROSITE" id="PS51318">
    <property type="entry name" value="TAT"/>
    <property type="match status" value="1"/>
</dbReference>
<evidence type="ECO:0000259" key="12">
    <source>
        <dbReference type="Pfam" id="PF20628"/>
    </source>
</evidence>
<evidence type="ECO:0000256" key="6">
    <source>
        <dbReference type="ARBA" id="ARBA00023002"/>
    </source>
</evidence>
<dbReference type="NCBIfam" id="TIGR01413">
    <property type="entry name" value="Dyp_perox_fam"/>
    <property type="match status" value="1"/>
</dbReference>
<keyword evidence="4" id="KW-0479">Metal-binding</keyword>
<dbReference type="RefSeq" id="WP_012921621.1">
    <property type="nucleotide sequence ID" value="NC_013729.1"/>
</dbReference>
<keyword evidence="3" id="KW-0349">Heme</keyword>
<dbReference type="PANTHER" id="PTHR30521">
    <property type="entry name" value="DEFERROCHELATASE/PEROXIDASE"/>
    <property type="match status" value="1"/>
</dbReference>
<feature type="region of interest" description="Disordered" evidence="9">
    <location>
        <begin position="280"/>
        <end position="307"/>
    </location>
</feature>
<keyword evidence="5 10" id="KW-0732">Signal</keyword>
<dbReference type="AlphaFoldDB" id="D2PRB7"/>
<evidence type="ECO:0000256" key="4">
    <source>
        <dbReference type="ARBA" id="ARBA00022723"/>
    </source>
</evidence>
<dbReference type="InterPro" id="IPR006314">
    <property type="entry name" value="Dyp_peroxidase"/>
</dbReference>
<dbReference type="Pfam" id="PF04261">
    <property type="entry name" value="Dyp_perox_N"/>
    <property type="match status" value="1"/>
</dbReference>
<dbReference type="GO" id="GO:0005829">
    <property type="term" value="C:cytosol"/>
    <property type="evidence" value="ECO:0007669"/>
    <property type="project" value="TreeGrafter"/>
</dbReference>
<dbReference type="eggNOG" id="COG2837">
    <property type="taxonomic scope" value="Bacteria"/>
</dbReference>
<evidence type="ECO:0000256" key="8">
    <source>
        <dbReference type="ARBA" id="ARBA00025737"/>
    </source>
</evidence>
<evidence type="ECO:0000256" key="9">
    <source>
        <dbReference type="SAM" id="MobiDB-lite"/>
    </source>
</evidence>